<dbReference type="Pfam" id="PF00248">
    <property type="entry name" value="Aldo_ket_red"/>
    <property type="match status" value="1"/>
</dbReference>
<evidence type="ECO:0000256" key="4">
    <source>
        <dbReference type="PIRSR" id="PIRSR000097-1"/>
    </source>
</evidence>
<evidence type="ECO:0000256" key="5">
    <source>
        <dbReference type="PIRSR" id="PIRSR000097-2"/>
    </source>
</evidence>
<dbReference type="InterPro" id="IPR023210">
    <property type="entry name" value="NADP_OxRdtase_dom"/>
</dbReference>
<dbReference type="EMBL" id="AGBZ02000001">
    <property type="protein sequence ID" value="KAI92728.1"/>
    <property type="molecule type" value="Genomic_DNA"/>
</dbReference>
<dbReference type="PIRSF" id="PIRSF000097">
    <property type="entry name" value="AKR"/>
    <property type="match status" value="1"/>
</dbReference>
<dbReference type="GO" id="GO:0016616">
    <property type="term" value="F:oxidoreductase activity, acting on the CH-OH group of donors, NAD or NADP as acceptor"/>
    <property type="evidence" value="ECO:0007669"/>
    <property type="project" value="UniProtKB-ARBA"/>
</dbReference>
<keyword evidence="2" id="KW-0521">NADP</keyword>
<comment type="similarity">
    <text evidence="1">Belongs to the aldo/keto reductase family.</text>
</comment>
<evidence type="ECO:0000313" key="9">
    <source>
        <dbReference type="Proteomes" id="UP000004057"/>
    </source>
</evidence>
<reference evidence="8 9" key="1">
    <citation type="journal article" date="2012" name="J. Proteome Res.">
        <title>Application of Spiroplasma melliferum proteogenomic profiling for the discovery of virulence factors and pathogenicity mechanisms in host-associated spiroplasmas.</title>
        <authorList>
            <person name="Alexeev D."/>
            <person name="Kostrjukova E."/>
            <person name="Aliper A."/>
            <person name="Popenko A."/>
            <person name="Bazaleev N."/>
            <person name="Tyakht A."/>
            <person name="Selezneva O."/>
            <person name="Akopian T."/>
            <person name="Prichodko E."/>
            <person name="Kondratov I."/>
            <person name="Chukin M."/>
            <person name="Demina I."/>
            <person name="Galyamina M."/>
            <person name="Kamashev D."/>
            <person name="Vanyushkina A."/>
            <person name="Ladygina V."/>
            <person name="Levitskii S."/>
            <person name="Lazarev V."/>
            <person name="Govorun V."/>
        </authorList>
    </citation>
    <scope>NUCLEOTIDE SEQUENCE [LARGE SCALE GENOMIC DNA]</scope>
    <source>
        <strain evidence="8 9">KC3</strain>
    </source>
</reference>
<accession>A0AAI9T3C3</accession>
<evidence type="ECO:0000256" key="2">
    <source>
        <dbReference type="ARBA" id="ARBA00022857"/>
    </source>
</evidence>
<dbReference type="AlphaFoldDB" id="A0AAI9T3C3"/>
<organism evidence="8 9">
    <name type="scientific">Spiroplasma melliferum KC3</name>
    <dbReference type="NCBI Taxonomy" id="570509"/>
    <lineage>
        <taxon>Bacteria</taxon>
        <taxon>Bacillati</taxon>
        <taxon>Mycoplasmatota</taxon>
        <taxon>Mollicutes</taxon>
        <taxon>Entomoplasmatales</taxon>
        <taxon>Spiroplasmataceae</taxon>
        <taxon>Spiroplasma</taxon>
    </lineage>
</organism>
<dbReference type="CDD" id="cd19071">
    <property type="entry name" value="AKR_AKR1-5-like"/>
    <property type="match status" value="1"/>
</dbReference>
<name>A0AAI9T3C3_SPIME</name>
<proteinExistence type="inferred from homology"/>
<dbReference type="Proteomes" id="UP000004057">
    <property type="component" value="Unassembled WGS sequence"/>
</dbReference>
<dbReference type="PANTHER" id="PTHR43827">
    <property type="entry name" value="2,5-DIKETO-D-GLUCONIC ACID REDUCTASE"/>
    <property type="match status" value="1"/>
</dbReference>
<dbReference type="PRINTS" id="PR00069">
    <property type="entry name" value="ALDKETRDTASE"/>
</dbReference>
<dbReference type="SUPFAM" id="SSF51430">
    <property type="entry name" value="NAD(P)-linked oxidoreductase"/>
    <property type="match status" value="1"/>
</dbReference>
<evidence type="ECO:0000259" key="7">
    <source>
        <dbReference type="Pfam" id="PF00248"/>
    </source>
</evidence>
<evidence type="ECO:0000313" key="8">
    <source>
        <dbReference type="EMBL" id="KAI92728.1"/>
    </source>
</evidence>
<dbReference type="PANTHER" id="PTHR43827:SF3">
    <property type="entry name" value="NADP-DEPENDENT OXIDOREDUCTASE DOMAIN-CONTAINING PROTEIN"/>
    <property type="match status" value="1"/>
</dbReference>
<dbReference type="Gene3D" id="3.20.20.100">
    <property type="entry name" value="NADP-dependent oxidoreductase domain"/>
    <property type="match status" value="1"/>
</dbReference>
<evidence type="ECO:0000256" key="6">
    <source>
        <dbReference type="PIRSR" id="PIRSR000097-3"/>
    </source>
</evidence>
<evidence type="ECO:0000256" key="3">
    <source>
        <dbReference type="ARBA" id="ARBA00023002"/>
    </source>
</evidence>
<feature type="site" description="Lowers pKa of active site Tyr" evidence="6">
    <location>
        <position position="67"/>
    </location>
</feature>
<feature type="domain" description="NADP-dependent oxidoreductase" evidence="7">
    <location>
        <begin position="18"/>
        <end position="250"/>
    </location>
</feature>
<feature type="binding site" evidence="5">
    <location>
        <position position="100"/>
    </location>
    <ligand>
        <name>substrate</name>
    </ligand>
</feature>
<dbReference type="InterPro" id="IPR036812">
    <property type="entry name" value="NAD(P)_OxRdtase_dom_sf"/>
</dbReference>
<protein>
    <submittedName>
        <fullName evidence="8">Aldo/keto reductase</fullName>
    </submittedName>
</protein>
<dbReference type="InterPro" id="IPR020471">
    <property type="entry name" value="AKR"/>
</dbReference>
<keyword evidence="3" id="KW-0560">Oxidoreductase</keyword>
<comment type="caution">
    <text evidence="8">The sequence shown here is derived from an EMBL/GenBank/DDBJ whole genome shotgun (WGS) entry which is preliminary data.</text>
</comment>
<gene>
    <name evidence="8" type="ORF">SPM_001480</name>
</gene>
<evidence type="ECO:0000256" key="1">
    <source>
        <dbReference type="ARBA" id="ARBA00007905"/>
    </source>
</evidence>
<sequence>MPFRLEKIAFGTLFLKKEEAIINALQNGYKIIDTAKVYQNEEIVGRAIKKYLNSNNQRREDIIIETKIWCDDVEAGNTTNAVLESLKRLNVTYLDIVLIHRPNLNFYKTIKAYVELLQCKAKGLINVVGVSNFDKDMIEILFEETGVYPNLNQIEFNPFNQRWDRVQYCQNKNILVQAYSPIANTLENQTLVTEAKKYNCTVAQLILAWIQYFSIQPIVKAELLRHIQENKQSEKIRLTKKTIQILQSLNMYDNIYPETFDRF</sequence>
<feature type="active site" description="Proton donor" evidence="4">
    <location>
        <position position="38"/>
    </location>
</feature>
<dbReference type="RefSeq" id="WP_004027827.1">
    <property type="nucleotide sequence ID" value="NZ_AGBZ02000001.1"/>
</dbReference>